<organism evidence="1 2">
    <name type="scientific">phage Lak_Megaphage_Sonny</name>
    <dbReference type="NCBI Taxonomy" id="3109229"/>
    <lineage>
        <taxon>Viruses</taxon>
        <taxon>Duplodnaviria</taxon>
        <taxon>Heunggongvirae</taxon>
        <taxon>Uroviricota</taxon>
        <taxon>Caudoviricetes</taxon>
        <taxon>Caudoviricetes code 15 clade</taxon>
    </lineage>
</organism>
<evidence type="ECO:0000313" key="1">
    <source>
        <dbReference type="EMBL" id="WQJ53862.1"/>
    </source>
</evidence>
<protein>
    <submittedName>
        <fullName evidence="1">Uncharacterized protein</fullName>
    </submittedName>
</protein>
<keyword evidence="2" id="KW-1185">Reference proteome</keyword>
<accession>A0ABZ0Z6H9</accession>
<reference evidence="1 2" key="1">
    <citation type="submission" date="2023-11" db="EMBL/GenBank/DDBJ databases">
        <authorList>
            <person name="Cook R."/>
            <person name="Crisci M."/>
            <person name="Pye H."/>
            <person name="Adriaenssens E."/>
            <person name="Santini J."/>
        </authorList>
    </citation>
    <scope>NUCLEOTIDE SEQUENCE [LARGE SCALE GENOMIC DNA]</scope>
    <source>
        <strain evidence="1">Lak_Megaphage_Sonny</strain>
    </source>
</reference>
<name>A0ABZ0Z6H9_9CAUD</name>
<evidence type="ECO:0000313" key="2">
    <source>
        <dbReference type="Proteomes" id="UP001358193"/>
    </source>
</evidence>
<dbReference type="Proteomes" id="UP001358193">
    <property type="component" value="Segment"/>
</dbReference>
<dbReference type="EMBL" id="OR769223">
    <property type="protein sequence ID" value="WQJ53862.1"/>
    <property type="molecule type" value="Genomic_DNA"/>
</dbReference>
<sequence>MAQQYLKDLCLDYKLDYKRVTVYHMFDSPRNLASDKFNLKGGYKSDEERDSAMTDASDFDIAYIRKGKEKSGTAQNIMRRHQLK</sequence>
<proteinExistence type="predicted"/>